<dbReference type="Gene3D" id="2.60.120.1440">
    <property type="match status" value="1"/>
</dbReference>
<dbReference type="PANTHER" id="PTHR30273">
    <property type="entry name" value="PERIPLASMIC SIGNAL SENSOR AND SIGMA FACTOR ACTIVATOR FECR-RELATED"/>
    <property type="match status" value="1"/>
</dbReference>
<dbReference type="EMBL" id="BAAAZC010000046">
    <property type="protein sequence ID" value="GAA3991987.1"/>
    <property type="molecule type" value="Genomic_DNA"/>
</dbReference>
<keyword evidence="1" id="KW-0472">Membrane</keyword>
<evidence type="ECO:0000259" key="3">
    <source>
        <dbReference type="Pfam" id="PF16344"/>
    </source>
</evidence>
<dbReference type="InterPro" id="IPR012373">
    <property type="entry name" value="Ferrdict_sens_TM"/>
</dbReference>
<feature type="transmembrane region" description="Helical" evidence="1">
    <location>
        <begin position="71"/>
        <end position="92"/>
    </location>
</feature>
<comment type="caution">
    <text evidence="4">The sequence shown here is derived from an EMBL/GenBank/DDBJ whole genome shotgun (WGS) entry which is preliminary data.</text>
</comment>
<feature type="domain" description="Protein FecR C-terminal" evidence="3">
    <location>
        <begin position="245"/>
        <end position="313"/>
    </location>
</feature>
<dbReference type="PIRSF" id="PIRSF018266">
    <property type="entry name" value="FecR"/>
    <property type="match status" value="1"/>
</dbReference>
<evidence type="ECO:0000313" key="5">
    <source>
        <dbReference type="Proteomes" id="UP001500742"/>
    </source>
</evidence>
<proteinExistence type="predicted"/>
<sequence length="314" mass="35766">MKEKELKKLLDKFNAGKCTEEELALLQTLMDQLPRQEEIPPVVSGLKQSLWQQIENQTINQPPVRKLYTNWIKVAAVILIALFAGIFGARLWTAPKAADQIAYQVITAPKGQMKQVLLPDSSLVQLNAGSSIRCQVKFSETKREVTLLSGEAFFDVKHDATKPFLVHTGGVTTQVLGTSFNIKFYKELPTIQVFVSSGKVEVHDQKHTLGMYTPQQQLTYNKQTQNFSKETITGDHLLSWMHDDLILDNVEFKEVAVYLQNRYNVSFNNVGKKRKQQHYSVRFSNKLSINQVLDILQLIDGRKYRLNGDTVNIK</sequence>
<name>A0ABP7R3D7_9SPHI</name>
<dbReference type="InterPro" id="IPR006860">
    <property type="entry name" value="FecR"/>
</dbReference>
<protein>
    <submittedName>
        <fullName evidence="4">FecR family protein</fullName>
    </submittedName>
</protein>
<evidence type="ECO:0000256" key="1">
    <source>
        <dbReference type="SAM" id="Phobius"/>
    </source>
</evidence>
<evidence type="ECO:0000313" key="4">
    <source>
        <dbReference type="EMBL" id="GAA3991987.1"/>
    </source>
</evidence>
<reference evidence="5" key="1">
    <citation type="journal article" date="2019" name="Int. J. Syst. Evol. Microbiol.">
        <title>The Global Catalogue of Microorganisms (GCM) 10K type strain sequencing project: providing services to taxonomists for standard genome sequencing and annotation.</title>
        <authorList>
            <consortium name="The Broad Institute Genomics Platform"/>
            <consortium name="The Broad Institute Genome Sequencing Center for Infectious Disease"/>
            <person name="Wu L."/>
            <person name="Ma J."/>
        </authorList>
    </citation>
    <scope>NUCLEOTIDE SEQUENCE [LARGE SCALE GENOMIC DNA]</scope>
    <source>
        <strain evidence="5">JCM 16601</strain>
    </source>
</reference>
<accession>A0ABP7R3D7</accession>
<keyword evidence="1" id="KW-0812">Transmembrane</keyword>
<keyword evidence="1" id="KW-1133">Transmembrane helix</keyword>
<keyword evidence="5" id="KW-1185">Reference proteome</keyword>
<dbReference type="RefSeq" id="WP_259097704.1">
    <property type="nucleotide sequence ID" value="NZ_BAAAZC010000046.1"/>
</dbReference>
<organism evidence="4 5">
    <name type="scientific">Mucilaginibacter dorajii</name>
    <dbReference type="NCBI Taxonomy" id="692994"/>
    <lineage>
        <taxon>Bacteria</taxon>
        <taxon>Pseudomonadati</taxon>
        <taxon>Bacteroidota</taxon>
        <taxon>Sphingobacteriia</taxon>
        <taxon>Sphingobacteriales</taxon>
        <taxon>Sphingobacteriaceae</taxon>
        <taxon>Mucilaginibacter</taxon>
    </lineage>
</organism>
<dbReference type="Gene3D" id="3.55.50.30">
    <property type="match status" value="1"/>
</dbReference>
<feature type="domain" description="FecR protein" evidence="2">
    <location>
        <begin position="105"/>
        <end position="201"/>
    </location>
</feature>
<dbReference type="PANTHER" id="PTHR30273:SF2">
    <property type="entry name" value="PROTEIN FECR"/>
    <property type="match status" value="1"/>
</dbReference>
<dbReference type="Pfam" id="PF16344">
    <property type="entry name" value="FecR_C"/>
    <property type="match status" value="1"/>
</dbReference>
<gene>
    <name evidence="4" type="ORF">GCM10022210_51990</name>
</gene>
<dbReference type="Proteomes" id="UP001500742">
    <property type="component" value="Unassembled WGS sequence"/>
</dbReference>
<dbReference type="Pfam" id="PF04773">
    <property type="entry name" value="FecR"/>
    <property type="match status" value="1"/>
</dbReference>
<dbReference type="InterPro" id="IPR032508">
    <property type="entry name" value="FecR_C"/>
</dbReference>
<evidence type="ECO:0000259" key="2">
    <source>
        <dbReference type="Pfam" id="PF04773"/>
    </source>
</evidence>